<reference evidence="1" key="1">
    <citation type="submission" date="2021-06" db="EMBL/GenBank/DDBJ databases">
        <authorList>
            <person name="Kallberg Y."/>
            <person name="Tangrot J."/>
            <person name="Rosling A."/>
        </authorList>
    </citation>
    <scope>NUCLEOTIDE SEQUENCE</scope>
    <source>
        <strain evidence="1">MT106</strain>
    </source>
</reference>
<dbReference type="OrthoDB" id="10540717at2759"/>
<name>A0A9N8ZAM0_9GLOM</name>
<keyword evidence="2" id="KW-1185">Reference proteome</keyword>
<dbReference type="AlphaFoldDB" id="A0A9N8ZAM0"/>
<evidence type="ECO:0000313" key="2">
    <source>
        <dbReference type="Proteomes" id="UP000789831"/>
    </source>
</evidence>
<dbReference type="Proteomes" id="UP000789831">
    <property type="component" value="Unassembled WGS sequence"/>
</dbReference>
<proteinExistence type="predicted"/>
<evidence type="ECO:0000313" key="1">
    <source>
        <dbReference type="EMBL" id="CAG8476942.1"/>
    </source>
</evidence>
<dbReference type="EMBL" id="CAJVPL010000273">
    <property type="protein sequence ID" value="CAG8476942.1"/>
    <property type="molecule type" value="Genomic_DNA"/>
</dbReference>
<gene>
    <name evidence="1" type="ORF">AGERDE_LOCUS3029</name>
</gene>
<accession>A0A9N8ZAM0</accession>
<comment type="caution">
    <text evidence="1">The sequence shown here is derived from an EMBL/GenBank/DDBJ whole genome shotgun (WGS) entry which is preliminary data.</text>
</comment>
<sequence length="54" mass="6235">MRFTLIYRYEWDNAGDMQIATTGNSQKEEQIDGSVLNKELELTVQVLSNLDVKE</sequence>
<protein>
    <submittedName>
        <fullName evidence="1">6669_t:CDS:1</fullName>
    </submittedName>
</protein>
<organism evidence="1 2">
    <name type="scientific">Ambispora gerdemannii</name>
    <dbReference type="NCBI Taxonomy" id="144530"/>
    <lineage>
        <taxon>Eukaryota</taxon>
        <taxon>Fungi</taxon>
        <taxon>Fungi incertae sedis</taxon>
        <taxon>Mucoromycota</taxon>
        <taxon>Glomeromycotina</taxon>
        <taxon>Glomeromycetes</taxon>
        <taxon>Archaeosporales</taxon>
        <taxon>Ambisporaceae</taxon>
        <taxon>Ambispora</taxon>
    </lineage>
</organism>